<dbReference type="EMBL" id="AB172099">
    <property type="protein sequence ID" value="BAE89161.1"/>
    <property type="molecule type" value="mRNA"/>
</dbReference>
<feature type="compositionally biased region" description="Basic and acidic residues" evidence="1">
    <location>
        <begin position="30"/>
        <end position="40"/>
    </location>
</feature>
<evidence type="ECO:0000313" key="2">
    <source>
        <dbReference type="EMBL" id="BAE89161.1"/>
    </source>
</evidence>
<feature type="region of interest" description="Disordered" evidence="1">
    <location>
        <begin position="1"/>
        <end position="52"/>
    </location>
</feature>
<dbReference type="AlphaFoldDB" id="I7GBG3"/>
<reference evidence="2" key="1">
    <citation type="journal article" date="2007" name="PLoS Biol.">
        <title>Rate of evolution in brain-expressed genes in humans and other primates.</title>
        <authorList>
            <person name="Wang H.-Y."/>
            <person name="Chien H.-C."/>
            <person name="Osada N."/>
            <person name="Hashimoto K."/>
            <person name="Sugano S."/>
            <person name="Gojobori T."/>
            <person name="Chou C.-K."/>
            <person name="Tsai S.-F."/>
            <person name="Wu C.-I."/>
            <person name="Shen C.-K.J."/>
        </authorList>
    </citation>
    <scope>NUCLEOTIDE SEQUENCE</scope>
</reference>
<proteinExistence type="evidence at transcript level"/>
<name>I7GBG3_MACFA</name>
<protein>
    <submittedName>
        <fullName evidence="2">Macaca fascicularis brain cDNA clone: QflA-16651, similar to human hypothetical protein FLJ90798 (FLJ90798), mRNA, RefSeq: NM_153367.1</fullName>
    </submittedName>
</protein>
<organism evidence="2">
    <name type="scientific">Macaca fascicularis</name>
    <name type="common">Crab-eating macaque</name>
    <name type="synonym">Cynomolgus monkey</name>
    <dbReference type="NCBI Taxonomy" id="9541"/>
    <lineage>
        <taxon>Eukaryota</taxon>
        <taxon>Metazoa</taxon>
        <taxon>Chordata</taxon>
        <taxon>Craniata</taxon>
        <taxon>Vertebrata</taxon>
        <taxon>Euteleostomi</taxon>
        <taxon>Mammalia</taxon>
        <taxon>Eutheria</taxon>
        <taxon>Euarchontoglires</taxon>
        <taxon>Primates</taxon>
        <taxon>Haplorrhini</taxon>
        <taxon>Catarrhini</taxon>
        <taxon>Cercopithecidae</taxon>
        <taxon>Cercopithecinae</taxon>
        <taxon>Macaca</taxon>
    </lineage>
</organism>
<sequence length="110" mass="11459">MDERELLGQHGAGVHQVPHQRVPAQAGTPREARWPGRVRPEQGAPAAPLREVQGPGLLLPSRAVTSCPLAPRAAPDQPKETLLPCAAPRGCVSPCAWGVLAGLRGWAGGS</sequence>
<accession>I7GBG3</accession>
<evidence type="ECO:0000256" key="1">
    <source>
        <dbReference type="SAM" id="MobiDB-lite"/>
    </source>
</evidence>